<feature type="region of interest" description="Disordered" evidence="1">
    <location>
        <begin position="63"/>
        <end position="101"/>
    </location>
</feature>
<reference evidence="2 3" key="1">
    <citation type="journal article" date="2016" name="Nat. Commun.">
        <title>Thousands of microbial genomes shed light on interconnected biogeochemical processes in an aquifer system.</title>
        <authorList>
            <person name="Anantharaman K."/>
            <person name="Brown C.T."/>
            <person name="Hug L.A."/>
            <person name="Sharon I."/>
            <person name="Castelle C.J."/>
            <person name="Probst A.J."/>
            <person name="Thomas B.C."/>
            <person name="Singh A."/>
            <person name="Wilkins M.J."/>
            <person name="Karaoz U."/>
            <person name="Brodie E.L."/>
            <person name="Williams K.H."/>
            <person name="Hubbard S.S."/>
            <person name="Banfield J.F."/>
        </authorList>
    </citation>
    <scope>NUCLEOTIDE SEQUENCE [LARGE SCALE GENOMIC DNA]</scope>
</reference>
<sequence length="101" mass="10792">MQASVQWDQPPNFSPDIRWYLDGAFIGGGEWTEFMATLNANHTLTVKVFKGSQVICSDLATFAEGSIPPGEDPPGTDPLPTETPIPAPSPTSDPDDGYEGP</sequence>
<dbReference type="AlphaFoldDB" id="A0A1G1WFU2"/>
<protein>
    <submittedName>
        <fullName evidence="2">Uncharacterized protein</fullName>
    </submittedName>
</protein>
<name>A0A1G1WFU2_9BACT</name>
<evidence type="ECO:0000256" key="1">
    <source>
        <dbReference type="SAM" id="MobiDB-lite"/>
    </source>
</evidence>
<feature type="compositionally biased region" description="Pro residues" evidence="1">
    <location>
        <begin position="70"/>
        <end position="91"/>
    </location>
</feature>
<comment type="caution">
    <text evidence="2">The sequence shown here is derived from an EMBL/GenBank/DDBJ whole genome shotgun (WGS) entry which is preliminary data.</text>
</comment>
<evidence type="ECO:0000313" key="2">
    <source>
        <dbReference type="EMBL" id="OGY26107.1"/>
    </source>
</evidence>
<dbReference type="EMBL" id="MHCS01000032">
    <property type="protein sequence ID" value="OGY26107.1"/>
    <property type="molecule type" value="Genomic_DNA"/>
</dbReference>
<gene>
    <name evidence="2" type="ORF">A2Z11_04365</name>
</gene>
<accession>A0A1G1WFU2</accession>
<organism evidence="2 3">
    <name type="scientific">Candidatus Woykebacteria bacterium RBG_16_43_9</name>
    <dbReference type="NCBI Taxonomy" id="1802596"/>
    <lineage>
        <taxon>Bacteria</taxon>
        <taxon>Candidatus Woykeibacteriota</taxon>
    </lineage>
</organism>
<dbReference type="Proteomes" id="UP000176389">
    <property type="component" value="Unassembled WGS sequence"/>
</dbReference>
<proteinExistence type="predicted"/>
<evidence type="ECO:0000313" key="3">
    <source>
        <dbReference type="Proteomes" id="UP000176389"/>
    </source>
</evidence>